<sequence>MSAANQTIIADIQSLTGDELAEQYRRLADAYRTLKRAHEDELQASYELRRNYQTASESVTYMSAELESIDSVHKEELAKLKEKYVLTLTGLKDSNADLKQYNSTLEATVDDLQKQTSALKEKIEELEAGSANSESVTGNSTLNSEKEAFLERENEELKQAIAEQQEKIDTLMLQLVNSESTVENLKEKIECVEDNLSSKRQELEEIRTLLDSTQEENMRLNGEIAALRSAPQDANKKGNSLFAEVDDQRQKMIEMLQSQRKRYTEMKKLYSESQFQIRRLTRENEELCNEIKACSELFAKADNTFRDESSRQISSLGKDVQQLREQLAATERRLLEKANDINWVDPFVSFYRNESGNLKTALFQSQMAKRLVDEICWEAQRDLAKWRFEALKSRYIIINRESLLEEHGIAFETLDAFQLGIHIDEATVAKATPHVGFTPAVVKSTQEACPDLNPLGDLENDLNSLALDELHHPSPLILPPPPPPMPLSKPPTKQLPEKVETITPLATPLVTPIQSPKSDQKSSKPLTNPLPYRDIVFIPKNAPLTDSLKKKNFAEMLEKTQAEDSASKSSAFSAVKIADDEEKENLGRRQQEQDSAQSKAWGWISEKRTKNNIVVRRFKFPERKFPVEGQKEA</sequence>
<dbReference type="Gene3D" id="1.10.287.1490">
    <property type="match status" value="1"/>
</dbReference>
<organism evidence="4 5">
    <name type="scientific">Aedes albopictus</name>
    <name type="common">Asian tiger mosquito</name>
    <name type="synonym">Stegomyia albopicta</name>
    <dbReference type="NCBI Taxonomy" id="7160"/>
    <lineage>
        <taxon>Eukaryota</taxon>
        <taxon>Metazoa</taxon>
        <taxon>Ecdysozoa</taxon>
        <taxon>Arthropoda</taxon>
        <taxon>Hexapoda</taxon>
        <taxon>Insecta</taxon>
        <taxon>Pterygota</taxon>
        <taxon>Neoptera</taxon>
        <taxon>Endopterygota</taxon>
        <taxon>Diptera</taxon>
        <taxon>Nematocera</taxon>
        <taxon>Culicoidea</taxon>
        <taxon>Culicidae</taxon>
        <taxon>Culicinae</taxon>
        <taxon>Aedini</taxon>
        <taxon>Aedes</taxon>
        <taxon>Stegomyia</taxon>
    </lineage>
</organism>
<protein>
    <submittedName>
        <fullName evidence="4">Uncharacterized protein</fullName>
    </submittedName>
</protein>
<evidence type="ECO:0000313" key="4">
    <source>
        <dbReference type="EnsemblMetazoa" id="AALFPA23_008562.P11576"/>
    </source>
</evidence>
<evidence type="ECO:0000256" key="3">
    <source>
        <dbReference type="SAM" id="MobiDB-lite"/>
    </source>
</evidence>
<dbReference type="EnsemblMetazoa" id="AALFPA23_008562.R11576">
    <property type="protein sequence ID" value="AALFPA23_008562.P11576"/>
    <property type="gene ID" value="AALFPA23_008562"/>
</dbReference>
<feature type="region of interest" description="Disordered" evidence="3">
    <location>
        <begin position="578"/>
        <end position="603"/>
    </location>
</feature>
<evidence type="ECO:0000313" key="5">
    <source>
        <dbReference type="Proteomes" id="UP000069940"/>
    </source>
</evidence>
<dbReference type="GeneID" id="109405092"/>
<feature type="coiled-coil region" evidence="2">
    <location>
        <begin position="95"/>
        <end position="230"/>
    </location>
</feature>
<reference evidence="5" key="1">
    <citation type="journal article" date="2015" name="Proc. Natl. Acad. Sci. U.S.A.">
        <title>Genome sequence of the Asian Tiger mosquito, Aedes albopictus, reveals insights into its biology, genetics, and evolution.</title>
        <authorList>
            <person name="Chen X.G."/>
            <person name="Jiang X."/>
            <person name="Gu J."/>
            <person name="Xu M."/>
            <person name="Wu Y."/>
            <person name="Deng Y."/>
            <person name="Zhang C."/>
            <person name="Bonizzoni M."/>
            <person name="Dermauw W."/>
            <person name="Vontas J."/>
            <person name="Armbruster P."/>
            <person name="Huang X."/>
            <person name="Yang Y."/>
            <person name="Zhang H."/>
            <person name="He W."/>
            <person name="Peng H."/>
            <person name="Liu Y."/>
            <person name="Wu K."/>
            <person name="Chen J."/>
            <person name="Lirakis M."/>
            <person name="Topalis P."/>
            <person name="Van Leeuwen T."/>
            <person name="Hall A.B."/>
            <person name="Jiang X."/>
            <person name="Thorpe C."/>
            <person name="Mueller R.L."/>
            <person name="Sun C."/>
            <person name="Waterhouse R.M."/>
            <person name="Yan G."/>
            <person name="Tu Z.J."/>
            <person name="Fang X."/>
            <person name="James A.A."/>
        </authorList>
    </citation>
    <scope>NUCLEOTIDE SEQUENCE [LARGE SCALE GENOMIC DNA]</scope>
    <source>
        <strain evidence="5">Foshan</strain>
    </source>
</reference>
<dbReference type="Proteomes" id="UP000069940">
    <property type="component" value="Unassembled WGS sequence"/>
</dbReference>
<keyword evidence="1 2" id="KW-0175">Coiled coil</keyword>
<dbReference type="PANTHER" id="PTHR32123">
    <property type="entry name" value="BICD FAMILY-LIKE CARGO ADAPTER"/>
    <property type="match status" value="1"/>
</dbReference>
<dbReference type="InterPro" id="IPR051149">
    <property type="entry name" value="Spindly/BICDR_Dynein_Adapter"/>
</dbReference>
<proteinExistence type="predicted"/>
<feature type="region of interest" description="Disordered" evidence="3">
    <location>
        <begin position="506"/>
        <end position="530"/>
    </location>
</feature>
<name>A0ABM1YEZ3_AEDAL</name>
<keyword evidence="5" id="KW-1185">Reference proteome</keyword>
<accession>A0ABM1YEZ3</accession>
<dbReference type="PANTHER" id="PTHR32123:SF9">
    <property type="entry name" value="PROTEIN SPINDLY"/>
    <property type="match status" value="1"/>
</dbReference>
<evidence type="ECO:0000256" key="1">
    <source>
        <dbReference type="ARBA" id="ARBA00023054"/>
    </source>
</evidence>
<feature type="coiled-coil region" evidence="2">
    <location>
        <begin position="270"/>
        <end position="340"/>
    </location>
</feature>
<dbReference type="RefSeq" id="XP_019533635.3">
    <property type="nucleotide sequence ID" value="XM_019678090.4"/>
</dbReference>
<evidence type="ECO:0000256" key="2">
    <source>
        <dbReference type="SAM" id="Coils"/>
    </source>
</evidence>
<reference evidence="4" key="2">
    <citation type="submission" date="2025-05" db="UniProtKB">
        <authorList>
            <consortium name="EnsemblMetazoa"/>
        </authorList>
    </citation>
    <scope>IDENTIFICATION</scope>
    <source>
        <strain evidence="4">Foshan</strain>
    </source>
</reference>